<dbReference type="CDD" id="cd02966">
    <property type="entry name" value="TlpA_like_family"/>
    <property type="match status" value="1"/>
</dbReference>
<keyword evidence="2" id="KW-0201">Cytochrome c-type biogenesis</keyword>
<comment type="caution">
    <text evidence="6">The sequence shown here is derived from an EMBL/GenBank/DDBJ whole genome shotgun (WGS) entry which is preliminary data.</text>
</comment>
<evidence type="ECO:0000256" key="1">
    <source>
        <dbReference type="ARBA" id="ARBA00004196"/>
    </source>
</evidence>
<dbReference type="GO" id="GO:0016491">
    <property type="term" value="F:oxidoreductase activity"/>
    <property type="evidence" value="ECO:0007669"/>
    <property type="project" value="InterPro"/>
</dbReference>
<dbReference type="Pfam" id="PF00578">
    <property type="entry name" value="AhpC-TSA"/>
    <property type="match status" value="1"/>
</dbReference>
<organism evidence="6 7">
    <name type="scientific">Mucilaginibacter aquatilis</name>
    <dbReference type="NCBI Taxonomy" id="1517760"/>
    <lineage>
        <taxon>Bacteria</taxon>
        <taxon>Pseudomonadati</taxon>
        <taxon>Bacteroidota</taxon>
        <taxon>Sphingobacteriia</taxon>
        <taxon>Sphingobacteriales</taxon>
        <taxon>Sphingobacteriaceae</taxon>
        <taxon>Mucilaginibacter</taxon>
    </lineage>
</organism>
<dbReference type="InterPro" id="IPR017937">
    <property type="entry name" value="Thioredoxin_CS"/>
</dbReference>
<sequence>MKNHIVSTSILAVLLGLYSCKDEKSFKIEGNISNTADVKKVYLLRADTNQVSVIDSSELKDGKFEFKNQSTVANLFKLRLGQSLFDLIAKNGDDIKFETNLADEKHEYKVSGSQESDKIKEFNTFSNVYSAKNSQLVNEFQSKVKDNNQDSLLKIYQPVFEKNMDAYSKEVLKFVNDNKKSLAAFYAAMSLDPNKYEQQLVAYADDLKEEFKDNAPVQQFVKQMEAVKPVSVGHKAPEFTVKDVNGKDVKLADYKGKYVMIDFWASWCGPCRQENPNVVKLYNQYKGKGFNILGVSLDENKQAWQRAIQEDKLAWQQVSDLKKWDGPVARAYQIQAIPSNFILDTEGNIIAKNITGQNLEQFLNKTFAKL</sequence>
<name>A0A6I4IQK5_9SPHI</name>
<dbReference type="Pfam" id="PF14289">
    <property type="entry name" value="DUF4369"/>
    <property type="match status" value="1"/>
</dbReference>
<dbReference type="PROSITE" id="PS51257">
    <property type="entry name" value="PROKAR_LIPOPROTEIN"/>
    <property type="match status" value="1"/>
</dbReference>
<reference evidence="6 7" key="1">
    <citation type="submission" date="2019-12" db="EMBL/GenBank/DDBJ databases">
        <title>Mucilaginibacter sp. HME9299 genome sequencing and assembly.</title>
        <authorList>
            <person name="Kang H."/>
            <person name="Kim H."/>
            <person name="Joh K."/>
        </authorList>
    </citation>
    <scope>NUCLEOTIDE SEQUENCE [LARGE SCALE GENOMIC DNA]</scope>
    <source>
        <strain evidence="6 7">HME9299</strain>
    </source>
</reference>
<dbReference type="PROSITE" id="PS51352">
    <property type="entry name" value="THIOREDOXIN_2"/>
    <property type="match status" value="1"/>
</dbReference>
<evidence type="ECO:0000259" key="5">
    <source>
        <dbReference type="PROSITE" id="PS51352"/>
    </source>
</evidence>
<dbReference type="Gene3D" id="3.40.30.10">
    <property type="entry name" value="Glutaredoxin"/>
    <property type="match status" value="1"/>
</dbReference>
<keyword evidence="3" id="KW-1015">Disulfide bond</keyword>
<dbReference type="InterPro" id="IPR025380">
    <property type="entry name" value="DUF4369"/>
</dbReference>
<dbReference type="EMBL" id="WQLA01000003">
    <property type="protein sequence ID" value="MVN91314.1"/>
    <property type="molecule type" value="Genomic_DNA"/>
</dbReference>
<dbReference type="PROSITE" id="PS00194">
    <property type="entry name" value="THIOREDOXIN_1"/>
    <property type="match status" value="1"/>
</dbReference>
<keyword evidence="4" id="KW-0676">Redox-active center</keyword>
<dbReference type="RefSeq" id="WP_157541516.1">
    <property type="nucleotide sequence ID" value="NZ_WQLA01000003.1"/>
</dbReference>
<proteinExistence type="predicted"/>
<dbReference type="OrthoDB" id="750178at2"/>
<evidence type="ECO:0000256" key="4">
    <source>
        <dbReference type="ARBA" id="ARBA00023284"/>
    </source>
</evidence>
<evidence type="ECO:0000313" key="7">
    <source>
        <dbReference type="Proteomes" id="UP000434850"/>
    </source>
</evidence>
<dbReference type="PANTHER" id="PTHR42852">
    <property type="entry name" value="THIOL:DISULFIDE INTERCHANGE PROTEIN DSBE"/>
    <property type="match status" value="1"/>
</dbReference>
<dbReference type="InterPro" id="IPR000866">
    <property type="entry name" value="AhpC/TSA"/>
</dbReference>
<gene>
    <name evidence="6" type="ORF">GO816_09295</name>
</gene>
<feature type="domain" description="Thioredoxin" evidence="5">
    <location>
        <begin position="230"/>
        <end position="370"/>
    </location>
</feature>
<dbReference type="InterPro" id="IPR036249">
    <property type="entry name" value="Thioredoxin-like_sf"/>
</dbReference>
<dbReference type="GO" id="GO:0016209">
    <property type="term" value="F:antioxidant activity"/>
    <property type="evidence" value="ECO:0007669"/>
    <property type="project" value="InterPro"/>
</dbReference>
<keyword evidence="7" id="KW-1185">Reference proteome</keyword>
<dbReference type="PANTHER" id="PTHR42852:SF6">
    <property type="entry name" value="THIOL:DISULFIDE INTERCHANGE PROTEIN DSBE"/>
    <property type="match status" value="1"/>
</dbReference>
<evidence type="ECO:0000313" key="6">
    <source>
        <dbReference type="EMBL" id="MVN91314.1"/>
    </source>
</evidence>
<dbReference type="InterPro" id="IPR050553">
    <property type="entry name" value="Thioredoxin_ResA/DsbE_sf"/>
</dbReference>
<dbReference type="GO" id="GO:0017004">
    <property type="term" value="P:cytochrome complex assembly"/>
    <property type="evidence" value="ECO:0007669"/>
    <property type="project" value="UniProtKB-KW"/>
</dbReference>
<comment type="subcellular location">
    <subcellularLocation>
        <location evidence="1">Cell envelope</location>
    </subcellularLocation>
</comment>
<dbReference type="Proteomes" id="UP000434850">
    <property type="component" value="Unassembled WGS sequence"/>
</dbReference>
<dbReference type="GO" id="GO:0030313">
    <property type="term" value="C:cell envelope"/>
    <property type="evidence" value="ECO:0007669"/>
    <property type="project" value="UniProtKB-SubCell"/>
</dbReference>
<dbReference type="SUPFAM" id="SSF52833">
    <property type="entry name" value="Thioredoxin-like"/>
    <property type="match status" value="1"/>
</dbReference>
<evidence type="ECO:0000256" key="3">
    <source>
        <dbReference type="ARBA" id="ARBA00023157"/>
    </source>
</evidence>
<evidence type="ECO:0000256" key="2">
    <source>
        <dbReference type="ARBA" id="ARBA00022748"/>
    </source>
</evidence>
<accession>A0A6I4IQK5</accession>
<dbReference type="InterPro" id="IPR013766">
    <property type="entry name" value="Thioredoxin_domain"/>
</dbReference>
<dbReference type="AlphaFoldDB" id="A0A6I4IQK5"/>
<protein>
    <submittedName>
        <fullName evidence="6">Redoxin domain-containing protein</fullName>
    </submittedName>
</protein>